<accession>A0A381UF50</accession>
<evidence type="ECO:0000313" key="3">
    <source>
        <dbReference type="EMBL" id="SVA26832.1"/>
    </source>
</evidence>
<dbReference type="EMBL" id="UINC01006321">
    <property type="protein sequence ID" value="SVA26832.1"/>
    <property type="molecule type" value="Genomic_DNA"/>
</dbReference>
<dbReference type="PANTHER" id="PTHR10072">
    <property type="entry name" value="IRON-SULFUR CLUSTER ASSEMBLY PROTEIN"/>
    <property type="match status" value="1"/>
</dbReference>
<organism evidence="3">
    <name type="scientific">marine metagenome</name>
    <dbReference type="NCBI Taxonomy" id="408172"/>
    <lineage>
        <taxon>unclassified sequences</taxon>
        <taxon>metagenomes</taxon>
        <taxon>ecological metagenomes</taxon>
    </lineage>
</organism>
<dbReference type="SUPFAM" id="SSF89360">
    <property type="entry name" value="HesB-like domain"/>
    <property type="match status" value="1"/>
</dbReference>
<dbReference type="GO" id="GO:0016226">
    <property type="term" value="P:iron-sulfur cluster assembly"/>
    <property type="evidence" value="ECO:0007669"/>
    <property type="project" value="InterPro"/>
</dbReference>
<dbReference type="FunFam" id="2.60.300.12:FF:000001">
    <property type="entry name" value="Iron-binding protein IscA"/>
    <property type="match status" value="1"/>
</dbReference>
<dbReference type="InterPro" id="IPR035903">
    <property type="entry name" value="HesB-like_dom_sf"/>
</dbReference>
<reference evidence="3" key="1">
    <citation type="submission" date="2018-05" db="EMBL/GenBank/DDBJ databases">
        <authorList>
            <person name="Lanie J.A."/>
            <person name="Ng W.-L."/>
            <person name="Kazmierczak K.M."/>
            <person name="Andrzejewski T.M."/>
            <person name="Davidsen T.M."/>
            <person name="Wayne K.J."/>
            <person name="Tettelin H."/>
            <person name="Glass J.I."/>
            <person name="Rusch D."/>
            <person name="Podicherti R."/>
            <person name="Tsui H.-C.T."/>
            <person name="Winkler M.E."/>
        </authorList>
    </citation>
    <scope>NUCLEOTIDE SEQUENCE</scope>
</reference>
<dbReference type="GO" id="GO:0005829">
    <property type="term" value="C:cytosol"/>
    <property type="evidence" value="ECO:0007669"/>
    <property type="project" value="TreeGrafter"/>
</dbReference>
<dbReference type="InterPro" id="IPR017870">
    <property type="entry name" value="FeS_cluster_insertion_CS"/>
</dbReference>
<dbReference type="NCBIfam" id="TIGR00049">
    <property type="entry name" value="iron-sulfur cluster assembly accessory protein"/>
    <property type="match status" value="1"/>
</dbReference>
<dbReference type="PROSITE" id="PS01152">
    <property type="entry name" value="HESB"/>
    <property type="match status" value="1"/>
</dbReference>
<dbReference type="AlphaFoldDB" id="A0A381UF50"/>
<dbReference type="GO" id="GO:0051537">
    <property type="term" value="F:2 iron, 2 sulfur cluster binding"/>
    <property type="evidence" value="ECO:0007669"/>
    <property type="project" value="TreeGrafter"/>
</dbReference>
<evidence type="ECO:0000259" key="2">
    <source>
        <dbReference type="Pfam" id="PF01521"/>
    </source>
</evidence>
<comment type="similarity">
    <text evidence="1">Belongs to the HesB/IscA family.</text>
</comment>
<feature type="domain" description="Core" evidence="2">
    <location>
        <begin position="1"/>
        <end position="103"/>
    </location>
</feature>
<proteinExistence type="inferred from homology"/>
<dbReference type="InterPro" id="IPR016092">
    <property type="entry name" value="ATAP"/>
</dbReference>
<name>A0A381UF50_9ZZZZ</name>
<dbReference type="PANTHER" id="PTHR10072:SF41">
    <property type="entry name" value="IRON-SULFUR CLUSTER ASSEMBLY 1 HOMOLOG, MITOCHONDRIAL"/>
    <property type="match status" value="1"/>
</dbReference>
<sequence>MSIRLTVAAAERVRTQLHSRGQGEGLRIGVTTTGCSGFAYVVDFVDEVGDSDNVFTSHGIKVVVDESSIQYLDGTEVDFREDGLSSNFSFNNPNVEDECGCGESFTVG</sequence>
<gene>
    <name evidence="3" type="ORF">METZ01_LOCUS79686</name>
</gene>
<dbReference type="Gene3D" id="2.60.300.12">
    <property type="entry name" value="HesB-like domain"/>
    <property type="match status" value="1"/>
</dbReference>
<evidence type="ECO:0000256" key="1">
    <source>
        <dbReference type="ARBA" id="ARBA00006718"/>
    </source>
</evidence>
<dbReference type="Pfam" id="PF01521">
    <property type="entry name" value="Fe-S_biosyn"/>
    <property type="match status" value="1"/>
</dbReference>
<dbReference type="InterPro" id="IPR050322">
    <property type="entry name" value="Fe-S_cluster_asmbl/transfer"/>
</dbReference>
<dbReference type="InterPro" id="IPR000361">
    <property type="entry name" value="ATAP_core_dom"/>
</dbReference>
<protein>
    <recommendedName>
        <fullName evidence="2">Core domain-containing protein</fullName>
    </recommendedName>
</protein>